<sequence>MLNKALDQRAVHLFDQIRRQMLLFRPLTTYGQHGINTLFGPHRSSAGLECGGGLHITNALTQQRNDLTVDGVNLGADILHIATLVGGTVSHEHGVLLFMKPIYV</sequence>
<proteinExistence type="predicted"/>
<dbReference type="GO" id="GO:0016787">
    <property type="term" value="F:hydrolase activity"/>
    <property type="evidence" value="ECO:0007669"/>
    <property type="project" value="UniProtKB-KW"/>
</dbReference>
<gene>
    <name evidence="1" type="ORF">ZBT109_2285</name>
</gene>
<dbReference type="AlphaFoldDB" id="A0A348HHB5"/>
<dbReference type="EMBL" id="AP018933">
    <property type="protein sequence ID" value="BBG31017.1"/>
    <property type="molecule type" value="Genomic_DNA"/>
</dbReference>
<dbReference type="KEGG" id="zpl:ZBT109_2285"/>
<keyword evidence="1" id="KW-0378">Hydrolase</keyword>
<accession>A0A348HHB5</accession>
<keyword evidence="2" id="KW-1185">Reference proteome</keyword>
<evidence type="ECO:0000313" key="1">
    <source>
        <dbReference type="EMBL" id="BBG31017.1"/>
    </source>
</evidence>
<evidence type="ECO:0000313" key="2">
    <source>
        <dbReference type="Proteomes" id="UP000267342"/>
    </source>
</evidence>
<protein>
    <submittedName>
        <fullName evidence="1">ADP-ribosylglycohydrolase</fullName>
    </submittedName>
</protein>
<organism evidence="1 2">
    <name type="scientific">Zymobacter palmae</name>
    <dbReference type="NCBI Taxonomy" id="33074"/>
    <lineage>
        <taxon>Bacteria</taxon>
        <taxon>Pseudomonadati</taxon>
        <taxon>Pseudomonadota</taxon>
        <taxon>Gammaproteobacteria</taxon>
        <taxon>Oceanospirillales</taxon>
        <taxon>Halomonadaceae</taxon>
        <taxon>Zymobacter group</taxon>
        <taxon>Zymobacter</taxon>
    </lineage>
</organism>
<reference evidence="1 2" key="1">
    <citation type="submission" date="2018-09" db="EMBL/GenBank/DDBJ databases">
        <title>Zymobacter palmae IAM14233 (=T109) whole genome analysis.</title>
        <authorList>
            <person name="Yanase H."/>
        </authorList>
    </citation>
    <scope>NUCLEOTIDE SEQUENCE [LARGE SCALE GENOMIC DNA]</scope>
    <source>
        <strain evidence="1 2">IAM14233</strain>
    </source>
</reference>
<dbReference type="Proteomes" id="UP000267342">
    <property type="component" value="Chromosome"/>
</dbReference>
<name>A0A348HHB5_9GAMM</name>